<keyword evidence="1" id="KW-0433">Leucine-rich repeat</keyword>
<name>A0A8C2GHY4_CYPCA</name>
<dbReference type="PROSITE" id="PS51450">
    <property type="entry name" value="LRR"/>
    <property type="match status" value="2"/>
</dbReference>
<evidence type="ECO:0000256" key="2">
    <source>
        <dbReference type="ARBA" id="ARBA00022737"/>
    </source>
</evidence>
<evidence type="ECO:0000313" key="4">
    <source>
        <dbReference type="Proteomes" id="UP000694700"/>
    </source>
</evidence>
<reference evidence="3" key="1">
    <citation type="submission" date="2025-08" db="UniProtKB">
        <authorList>
            <consortium name="Ensembl"/>
        </authorList>
    </citation>
    <scope>IDENTIFICATION</scope>
</reference>
<keyword evidence="2" id="KW-0677">Repeat</keyword>
<sequence length="188" mass="21395">MSTKTTKFCLTLSSVHSLVFILLNMFQRFYYIQRKVKNVDSSIQLLENINLFCLVCYCASLHTHRLSSCNMNAKDCADLSSALRSIQSHLRELDLSENHITDSGVTQLSPLLANPQCKLEKLWLRSCYITQVSCTHLSSALRSNPSHLRELDLSENNITQSGLKQISDLLKDPQYKLEKLWLQSNGEA</sequence>
<dbReference type="AlphaFoldDB" id="A0A8C2GHY4"/>
<evidence type="ECO:0000313" key="3">
    <source>
        <dbReference type="Ensembl" id="ENSCCRP00015095879.1"/>
    </source>
</evidence>
<dbReference type="Ensembl" id="ENSCCRT00015098983.1">
    <property type="protein sequence ID" value="ENSCCRP00015095879.1"/>
    <property type="gene ID" value="ENSCCRG00015038665.1"/>
</dbReference>
<dbReference type="InterPro" id="IPR051261">
    <property type="entry name" value="NLR"/>
</dbReference>
<dbReference type="Pfam" id="PF13516">
    <property type="entry name" value="LRR_6"/>
    <property type="match status" value="2"/>
</dbReference>
<proteinExistence type="predicted"/>
<dbReference type="Proteomes" id="UP000694700">
    <property type="component" value="Unplaced"/>
</dbReference>
<evidence type="ECO:0000256" key="1">
    <source>
        <dbReference type="ARBA" id="ARBA00022614"/>
    </source>
</evidence>
<dbReference type="SUPFAM" id="SSF52047">
    <property type="entry name" value="RNI-like"/>
    <property type="match status" value="1"/>
</dbReference>
<dbReference type="InterPro" id="IPR001611">
    <property type="entry name" value="Leu-rich_rpt"/>
</dbReference>
<dbReference type="Gene3D" id="3.80.10.10">
    <property type="entry name" value="Ribonuclease Inhibitor"/>
    <property type="match status" value="1"/>
</dbReference>
<dbReference type="PANTHER" id="PTHR24106">
    <property type="entry name" value="NACHT, LRR AND CARD DOMAINS-CONTAINING"/>
    <property type="match status" value="1"/>
</dbReference>
<organism evidence="3 4">
    <name type="scientific">Cyprinus carpio</name>
    <name type="common">Common carp</name>
    <dbReference type="NCBI Taxonomy" id="7962"/>
    <lineage>
        <taxon>Eukaryota</taxon>
        <taxon>Metazoa</taxon>
        <taxon>Chordata</taxon>
        <taxon>Craniata</taxon>
        <taxon>Vertebrata</taxon>
        <taxon>Euteleostomi</taxon>
        <taxon>Actinopterygii</taxon>
        <taxon>Neopterygii</taxon>
        <taxon>Teleostei</taxon>
        <taxon>Ostariophysi</taxon>
        <taxon>Cypriniformes</taxon>
        <taxon>Cyprinidae</taxon>
        <taxon>Cyprininae</taxon>
        <taxon>Cyprinus</taxon>
    </lineage>
</organism>
<protein>
    <submittedName>
        <fullName evidence="3">Uncharacterized protein</fullName>
    </submittedName>
</protein>
<dbReference type="InterPro" id="IPR032675">
    <property type="entry name" value="LRR_dom_sf"/>
</dbReference>
<accession>A0A8C2GHY4</accession>
<dbReference type="SMART" id="SM00368">
    <property type="entry name" value="LRR_RI"/>
    <property type="match status" value="4"/>
</dbReference>